<gene>
    <name evidence="1" type="ORF">JIV24_15405</name>
</gene>
<organism evidence="1 2">
    <name type="scientific">Carboxylicivirga marina</name>
    <dbReference type="NCBI Taxonomy" id="2800988"/>
    <lineage>
        <taxon>Bacteria</taxon>
        <taxon>Pseudomonadati</taxon>
        <taxon>Bacteroidota</taxon>
        <taxon>Bacteroidia</taxon>
        <taxon>Marinilabiliales</taxon>
        <taxon>Marinilabiliaceae</taxon>
        <taxon>Carboxylicivirga</taxon>
    </lineage>
</organism>
<dbReference type="EMBL" id="JAENRR010000040">
    <property type="protein sequence ID" value="MBK3518733.1"/>
    <property type="molecule type" value="Genomic_DNA"/>
</dbReference>
<sequence>MRERDFEITCTKNENGIHNDTIIKRWFASDWYYCPYCRVLFDENKNVVDIPSAPDEIIELVNRIDKQQPK</sequence>
<accession>A0ABS1HM14</accession>
<comment type="caution">
    <text evidence="1">The sequence shown here is derived from an EMBL/GenBank/DDBJ whole genome shotgun (WGS) entry which is preliminary data.</text>
</comment>
<name>A0ABS1HM14_9BACT</name>
<proteinExistence type="predicted"/>
<dbReference type="Proteomes" id="UP000605676">
    <property type="component" value="Unassembled WGS sequence"/>
</dbReference>
<reference evidence="1 2" key="1">
    <citation type="submission" date="2021-01" db="EMBL/GenBank/DDBJ databases">
        <title>Carboxyliciviraga sp.nov., isolated from coastal sediments.</title>
        <authorList>
            <person name="Lu D."/>
            <person name="Zhang T."/>
        </authorList>
    </citation>
    <scope>NUCLEOTIDE SEQUENCE [LARGE SCALE GENOMIC DNA]</scope>
    <source>
        <strain evidence="1 2">N1Y132</strain>
    </source>
</reference>
<protein>
    <submittedName>
        <fullName evidence="1">Uncharacterized protein</fullName>
    </submittedName>
</protein>
<dbReference type="RefSeq" id="WP_200465959.1">
    <property type="nucleotide sequence ID" value="NZ_JAENRR010000040.1"/>
</dbReference>
<evidence type="ECO:0000313" key="2">
    <source>
        <dbReference type="Proteomes" id="UP000605676"/>
    </source>
</evidence>
<evidence type="ECO:0000313" key="1">
    <source>
        <dbReference type="EMBL" id="MBK3518733.1"/>
    </source>
</evidence>
<keyword evidence="2" id="KW-1185">Reference proteome</keyword>